<organism evidence="4 5">
    <name type="scientific">Haematobacter missouriensis</name>
    <dbReference type="NCBI Taxonomy" id="366616"/>
    <lineage>
        <taxon>Bacteria</taxon>
        <taxon>Pseudomonadati</taxon>
        <taxon>Pseudomonadota</taxon>
        <taxon>Alphaproteobacteria</taxon>
        <taxon>Rhodobacterales</taxon>
        <taxon>Paracoccaceae</taxon>
        <taxon>Haematobacter</taxon>
    </lineage>
</organism>
<evidence type="ECO:0000313" key="4">
    <source>
        <dbReference type="EMBL" id="OWJ80950.1"/>
    </source>
</evidence>
<sequence length="190" mass="22029">MTSRKPTIGTGMTDEFIHEINGLTWQSSSRSADFPDADRWVNMTNALSRAGHGLSLAEKRLVFLAIARMNSSRDLPQKVSLCSRVTAMEYAEAFDVEPHTAYEALRDAARHLFERKISFYQSMRRRRPAKPTLVHMRWVYRAHYQEGEGWVGIFWSPDLMPHLTGLKQQFTRYQLQQATALRSVHSWQDQ</sequence>
<dbReference type="Proteomes" id="UP000196640">
    <property type="component" value="Unassembled WGS sequence"/>
</dbReference>
<dbReference type="InterPro" id="IPR000525">
    <property type="entry name" value="Initiator_Rep_WH1"/>
</dbReference>
<evidence type="ECO:0000313" key="5">
    <source>
        <dbReference type="Proteomes" id="UP000196640"/>
    </source>
</evidence>
<accession>A0A225CSB7</accession>
<name>A0A225CSB7_9RHOB</name>
<dbReference type="GO" id="GO:0006270">
    <property type="term" value="P:DNA replication initiation"/>
    <property type="evidence" value="ECO:0007669"/>
    <property type="project" value="InterPro"/>
</dbReference>
<keyword evidence="6" id="KW-1185">Reference proteome</keyword>
<evidence type="ECO:0000313" key="6">
    <source>
        <dbReference type="Proteomes" id="UP000214673"/>
    </source>
</evidence>
<dbReference type="AlphaFoldDB" id="A0A225CSB7"/>
<feature type="domain" description="Initiator Rep protein WH1" evidence="2">
    <location>
        <begin position="40"/>
        <end position="187"/>
    </location>
</feature>
<evidence type="ECO:0000256" key="1">
    <source>
        <dbReference type="ARBA" id="ARBA00038283"/>
    </source>
</evidence>
<dbReference type="Pfam" id="PF01051">
    <property type="entry name" value="Rep3_N"/>
    <property type="match status" value="1"/>
</dbReference>
<dbReference type="GO" id="GO:0003887">
    <property type="term" value="F:DNA-directed DNA polymerase activity"/>
    <property type="evidence" value="ECO:0007669"/>
    <property type="project" value="InterPro"/>
</dbReference>
<dbReference type="InterPro" id="IPR036388">
    <property type="entry name" value="WH-like_DNA-bd_sf"/>
</dbReference>
<comment type="similarity">
    <text evidence="1">Belongs to the initiator RepB protein family.</text>
</comment>
<dbReference type="Gene3D" id="1.10.10.10">
    <property type="entry name" value="Winged helix-like DNA-binding domain superfamily/Winged helix DNA-binding domain"/>
    <property type="match status" value="1"/>
</dbReference>
<dbReference type="EMBL" id="NIPV01000074">
    <property type="protein sequence ID" value="OWJ74292.1"/>
    <property type="molecule type" value="Genomic_DNA"/>
</dbReference>
<gene>
    <name evidence="4" type="ORF">CDV52_20305</name>
    <name evidence="3" type="ORF">CDV53_13915</name>
</gene>
<dbReference type="OrthoDB" id="9122127at2"/>
<dbReference type="SUPFAM" id="SSF46785">
    <property type="entry name" value="Winged helix' DNA-binding domain"/>
    <property type="match status" value="1"/>
</dbReference>
<protein>
    <recommendedName>
        <fullName evidence="2">Initiator Rep protein WH1 domain-containing protein</fullName>
    </recommendedName>
</protein>
<proteinExistence type="inferred from homology"/>
<comment type="caution">
    <text evidence="4">The sequence shown here is derived from an EMBL/GenBank/DDBJ whole genome shotgun (WGS) entry which is preliminary data.</text>
</comment>
<dbReference type="EMBL" id="NIPX01000056">
    <property type="protein sequence ID" value="OWJ80950.1"/>
    <property type="molecule type" value="Genomic_DNA"/>
</dbReference>
<dbReference type="Proteomes" id="UP000214673">
    <property type="component" value="Unassembled WGS sequence"/>
</dbReference>
<reference evidence="5 6" key="1">
    <citation type="submission" date="2016-11" db="EMBL/GenBank/DDBJ databases">
        <title>Comparison of Traditional DNA-DNA Hybridization with In Silico Genomic Analysis.</title>
        <authorList>
            <person name="Nicholson A.C."/>
            <person name="Sammons S."/>
            <person name="Humrighouse B.W."/>
            <person name="Graziano J."/>
            <person name="Lasker B."/>
            <person name="Whitney A.M."/>
            <person name="Mcquiston J.R."/>
        </authorList>
    </citation>
    <scope>NUCLEOTIDE SEQUENCE [LARGE SCALE GENOMIC DNA]</scope>
    <source>
        <strain evidence="3 6">H1892</strain>
        <strain evidence="4 5">H2381</strain>
    </source>
</reference>
<dbReference type="InterPro" id="IPR036390">
    <property type="entry name" value="WH_DNA-bd_sf"/>
</dbReference>
<evidence type="ECO:0000313" key="3">
    <source>
        <dbReference type="EMBL" id="OWJ74292.1"/>
    </source>
</evidence>
<evidence type="ECO:0000259" key="2">
    <source>
        <dbReference type="Pfam" id="PF01051"/>
    </source>
</evidence>